<dbReference type="OrthoDB" id="9787478at2"/>
<organism evidence="1 2">
    <name type="scientific">Helicobacter hepaticus (strain ATCC 51449 / 3B1)</name>
    <dbReference type="NCBI Taxonomy" id="235279"/>
    <lineage>
        <taxon>Bacteria</taxon>
        <taxon>Pseudomonadati</taxon>
        <taxon>Campylobacterota</taxon>
        <taxon>Epsilonproteobacteria</taxon>
        <taxon>Campylobacterales</taxon>
        <taxon>Helicobacteraceae</taxon>
        <taxon>Helicobacter</taxon>
    </lineage>
</organism>
<dbReference type="eggNOG" id="COG4422">
    <property type="taxonomic scope" value="Bacteria"/>
</dbReference>
<gene>
    <name evidence="1" type="ordered locus">HH_0494</name>
</gene>
<dbReference type="EMBL" id="AE017125">
    <property type="protein sequence ID" value="AAP77091.1"/>
    <property type="molecule type" value="Genomic_DNA"/>
</dbReference>
<keyword evidence="2" id="KW-1185">Reference proteome</keyword>
<accession>Q7VIW0</accession>
<dbReference type="HOGENOM" id="CLU_054184_0_1_7"/>
<dbReference type="AlphaFoldDB" id="Q7VIW0"/>
<evidence type="ECO:0000313" key="2">
    <source>
        <dbReference type="Proteomes" id="UP000002495"/>
    </source>
</evidence>
<sequence length="299" mass="34902">MGRLHYTEVWNFITGCTQISPACDYCYAMTMTKKLQATSKSELDKTINKLDYSKCTPKCKDITMSEEGDKLHIVCECKNTEHLIETPKYYYGWEQVVFHKSMLEEILNTNMYPSGSKVCVCNMSDLFHEDIDSQDLALVFEYMIKRKDLIFQVLTKRPERMLESVKNNIVNTDDTKHIWFGISAEDQAMFGKRMPSLVEVKKNLGEKVKIFAMIEPMMSGIDLQSYKDKLDWVVVGGENIPENPKKARSMQYEWVEDLYEQCRQYDIAFFFKQWGSNPRNRPDLINLKSGFPKVEEVET</sequence>
<evidence type="ECO:0008006" key="3">
    <source>
        <dbReference type="Google" id="ProtNLM"/>
    </source>
</evidence>
<dbReference type="InterPro" id="IPR011101">
    <property type="entry name" value="DUF5131"/>
</dbReference>
<name>Q7VIW0_HELHP</name>
<evidence type="ECO:0000313" key="1">
    <source>
        <dbReference type="EMBL" id="AAP77091.1"/>
    </source>
</evidence>
<reference evidence="1 2" key="1">
    <citation type="journal article" date="2003" name="Proc. Natl. Acad. Sci. U.S.A.">
        <title>The complete genome sequence of the carcinogenic bacterium Helicobacter hepaticus.</title>
        <authorList>
            <person name="Suerbaum S."/>
            <person name="Josenhans C."/>
            <person name="Sterzenbach T."/>
            <person name="Drescher B."/>
            <person name="Brandt P."/>
            <person name="Bell M."/>
            <person name="Droege M."/>
            <person name="Fartmann B."/>
            <person name="Fischer H.-P."/>
            <person name="Ge Z."/>
            <person name="Hoerster A."/>
            <person name="Holland R."/>
            <person name="Klein K."/>
            <person name="Koenig J."/>
            <person name="Macko L."/>
            <person name="Mendz G.L."/>
            <person name="Nyakatura G."/>
            <person name="Schauer D.B."/>
            <person name="Shen Z."/>
            <person name="Weber J."/>
            <person name="Frosch M."/>
            <person name="Fox J.G."/>
        </authorList>
    </citation>
    <scope>NUCLEOTIDE SEQUENCE [LARGE SCALE GENOMIC DNA]</scope>
    <source>
        <strain evidence="2">ATCC 51449 / 3B1</strain>
    </source>
</reference>
<protein>
    <recommendedName>
        <fullName evidence="3">Bacteriophage protein gp37</fullName>
    </recommendedName>
</protein>
<dbReference type="KEGG" id="hhe:HH_0494"/>
<dbReference type="Pfam" id="PF07505">
    <property type="entry name" value="DUF5131"/>
    <property type="match status" value="1"/>
</dbReference>
<dbReference type="Proteomes" id="UP000002495">
    <property type="component" value="Chromosome"/>
</dbReference>
<dbReference type="RefSeq" id="WP_011115336.1">
    <property type="nucleotide sequence ID" value="NC_004917.1"/>
</dbReference>
<proteinExistence type="predicted"/>
<dbReference type="STRING" id="235279.HH_0494"/>